<sequence>MRRARAARPLIALAAGATLLAALPGAGLAAVIGSCTIMVQSSGTMKVAPLLTSMSSRNSGGSAAQVSVNPQSLICNILALLDCYSISTPAPASFLTWPSGWSGSASFASAFTINGGVERPGNTPVMVANGTKTLNIHLDATGSGIFRAGAYQAQVTVRCE</sequence>
<gene>
    <name evidence="1" type="ORF">SAMN02982922_2846</name>
</gene>
<dbReference type="Proteomes" id="UP000193083">
    <property type="component" value="Unassembled WGS sequence"/>
</dbReference>
<accession>A0A1X7NXL8</accession>
<keyword evidence="2" id="KW-1185">Reference proteome</keyword>
<evidence type="ECO:0000313" key="2">
    <source>
        <dbReference type="Proteomes" id="UP000193083"/>
    </source>
</evidence>
<evidence type="ECO:0000313" key="1">
    <source>
        <dbReference type="EMBL" id="SMH43160.1"/>
    </source>
</evidence>
<dbReference type="AlphaFoldDB" id="A0A1X7NXL8"/>
<organism evidence="1 2">
    <name type="scientific">Mesorhizobium australicum</name>
    <dbReference type="NCBI Taxonomy" id="536018"/>
    <lineage>
        <taxon>Bacteria</taxon>
        <taxon>Pseudomonadati</taxon>
        <taxon>Pseudomonadota</taxon>
        <taxon>Alphaproteobacteria</taxon>
        <taxon>Hyphomicrobiales</taxon>
        <taxon>Phyllobacteriaceae</taxon>
        <taxon>Mesorhizobium</taxon>
    </lineage>
</organism>
<protein>
    <submittedName>
        <fullName evidence="1">Uncharacterized protein</fullName>
    </submittedName>
</protein>
<dbReference type="RefSeq" id="WP_085464743.1">
    <property type="nucleotide sequence ID" value="NZ_FXBL01000004.1"/>
</dbReference>
<reference evidence="2" key="1">
    <citation type="submission" date="2017-04" db="EMBL/GenBank/DDBJ databases">
        <authorList>
            <person name="Varghese N."/>
            <person name="Submissions S."/>
        </authorList>
    </citation>
    <scope>NUCLEOTIDE SEQUENCE [LARGE SCALE GENOMIC DNA]</scope>
    <source>
        <strain evidence="2">B5P</strain>
    </source>
</reference>
<name>A0A1X7NXL8_9HYPH</name>
<proteinExistence type="predicted"/>
<dbReference type="EMBL" id="FXBL01000004">
    <property type="protein sequence ID" value="SMH43160.1"/>
    <property type="molecule type" value="Genomic_DNA"/>
</dbReference>
<dbReference type="PROSITE" id="PS51257">
    <property type="entry name" value="PROKAR_LIPOPROTEIN"/>
    <property type="match status" value="1"/>
</dbReference>
<dbReference type="OrthoDB" id="8100388at2"/>